<accession>G0IVM0</accession>
<evidence type="ECO:0000313" key="3">
    <source>
        <dbReference type="EMBL" id="AEL24216.1"/>
    </source>
</evidence>
<name>G0IVM0_CYCMS</name>
<keyword evidence="4" id="KW-1185">Reference proteome</keyword>
<dbReference type="RefSeq" id="WP_014018515.1">
    <property type="nucleotide sequence ID" value="NC_015914.1"/>
</dbReference>
<dbReference type="EMBL" id="CP002955">
    <property type="protein sequence ID" value="AEL24216.1"/>
    <property type="molecule type" value="Genomic_DNA"/>
</dbReference>
<organism evidence="3 4">
    <name type="scientific">Cyclobacterium marinum (strain ATCC 25205 / DSM 745 / LMG 13164 / NCIMB 1802)</name>
    <name type="common">Flectobacillus marinus</name>
    <dbReference type="NCBI Taxonomy" id="880070"/>
    <lineage>
        <taxon>Bacteria</taxon>
        <taxon>Pseudomonadati</taxon>
        <taxon>Bacteroidota</taxon>
        <taxon>Cytophagia</taxon>
        <taxon>Cytophagales</taxon>
        <taxon>Cyclobacteriaceae</taxon>
        <taxon>Cyclobacterium</taxon>
    </lineage>
</organism>
<gene>
    <name evidence="3" type="ordered locus">Cycma_0437</name>
</gene>
<dbReference type="InterPro" id="IPR001296">
    <property type="entry name" value="Glyco_trans_1"/>
</dbReference>
<sequence length="348" mass="40020">MSKIKILFVTPSFQSFVKNDINILQEYFKVTINHYPWQNKSLAPYYFILQFFSILKKILSVKYIVVSFGGYWSFWPSVLGKIFSKKVFIILHGTDCASIPEINYGSLRLPILKFICGISYRSAHCLLPVSESLAKTKLDFLPSLKAKNQGFQYHFPNLTTPYITINNGFSPDDWPWGEEINRLPHSFLAVFSNEQYILKGGDLIYKIAAELPESTFFIAGMSKPENMEECPKNLKFLGRLSQQELSHWYRKVTFYFQLSLFEGFGCALCEAMLSGCIPIGSNVNNIPQIIAKNGEILNVKCEKELVDLIKKINLRKDLDDLSMKSRTHILKNYSIMLRKNKLLELLSN</sequence>
<dbReference type="SUPFAM" id="SSF53756">
    <property type="entry name" value="UDP-Glycosyltransferase/glycogen phosphorylase"/>
    <property type="match status" value="1"/>
</dbReference>
<dbReference type="GO" id="GO:0016757">
    <property type="term" value="F:glycosyltransferase activity"/>
    <property type="evidence" value="ECO:0007669"/>
    <property type="project" value="InterPro"/>
</dbReference>
<dbReference type="HOGENOM" id="CLU_066000_0_0_10"/>
<dbReference type="Pfam" id="PF00534">
    <property type="entry name" value="Glycos_transf_1"/>
    <property type="match status" value="1"/>
</dbReference>
<reference evidence="4" key="1">
    <citation type="submission" date="2011-07" db="EMBL/GenBank/DDBJ databases">
        <title>The complete genome of Cyclobacterium marinum DSM 745.</title>
        <authorList>
            <person name="Lucas S."/>
            <person name="Han J."/>
            <person name="Lapidus A."/>
            <person name="Bruce D."/>
            <person name="Goodwin L."/>
            <person name="Pitluck S."/>
            <person name="Peters L."/>
            <person name="Kyrpides N."/>
            <person name="Mavromatis K."/>
            <person name="Ivanova N."/>
            <person name="Ovchinnikova G."/>
            <person name="Chertkov O."/>
            <person name="Detter J.C."/>
            <person name="Tapia R."/>
            <person name="Han C."/>
            <person name="Land M."/>
            <person name="Hauser L."/>
            <person name="Markowitz V."/>
            <person name="Cheng J.-F."/>
            <person name="Hugenholtz P."/>
            <person name="Woyke T."/>
            <person name="Wu D."/>
            <person name="Tindall B."/>
            <person name="Schuetze A."/>
            <person name="Brambilla E."/>
            <person name="Klenk H.-P."/>
            <person name="Eisen J.A."/>
        </authorList>
    </citation>
    <scope>NUCLEOTIDE SEQUENCE [LARGE SCALE GENOMIC DNA]</scope>
    <source>
        <strain evidence="4">ATCC 25205 / DSM 745 / LMG 13164 / NCIMB 1802</strain>
    </source>
</reference>
<protein>
    <submittedName>
        <fullName evidence="3">Glycosyl transferase group 1</fullName>
    </submittedName>
</protein>
<evidence type="ECO:0000313" key="4">
    <source>
        <dbReference type="Proteomes" id="UP000001635"/>
    </source>
</evidence>
<dbReference type="STRING" id="880070.Cycma_0437"/>
<dbReference type="OrthoDB" id="9811239at2"/>
<dbReference type="eggNOG" id="COG0438">
    <property type="taxonomic scope" value="Bacteria"/>
</dbReference>
<dbReference type="PANTHER" id="PTHR46401:SF2">
    <property type="entry name" value="GLYCOSYLTRANSFERASE WBBK-RELATED"/>
    <property type="match status" value="1"/>
</dbReference>
<dbReference type="Proteomes" id="UP000001635">
    <property type="component" value="Chromosome"/>
</dbReference>
<proteinExistence type="predicted"/>
<evidence type="ECO:0000256" key="1">
    <source>
        <dbReference type="ARBA" id="ARBA00022679"/>
    </source>
</evidence>
<evidence type="ECO:0000259" key="2">
    <source>
        <dbReference type="Pfam" id="PF00534"/>
    </source>
</evidence>
<dbReference type="PANTHER" id="PTHR46401">
    <property type="entry name" value="GLYCOSYLTRANSFERASE WBBK-RELATED"/>
    <property type="match status" value="1"/>
</dbReference>
<dbReference type="CDD" id="cd03801">
    <property type="entry name" value="GT4_PimA-like"/>
    <property type="match status" value="1"/>
</dbReference>
<dbReference type="GO" id="GO:0009103">
    <property type="term" value="P:lipopolysaccharide biosynthetic process"/>
    <property type="evidence" value="ECO:0007669"/>
    <property type="project" value="TreeGrafter"/>
</dbReference>
<keyword evidence="1 3" id="KW-0808">Transferase</keyword>
<dbReference type="KEGG" id="cmr:Cycma_0437"/>
<feature type="domain" description="Glycosyl transferase family 1" evidence="2">
    <location>
        <begin position="196"/>
        <end position="312"/>
    </location>
</feature>
<dbReference type="Gene3D" id="3.40.50.2000">
    <property type="entry name" value="Glycogen Phosphorylase B"/>
    <property type="match status" value="2"/>
</dbReference>
<dbReference type="AlphaFoldDB" id="G0IVM0"/>